<dbReference type="AlphaFoldDB" id="A0A9P1J825"/>
<reference evidence="2" key="1">
    <citation type="submission" date="2022-11" db="EMBL/GenBank/DDBJ databases">
        <authorList>
            <person name="Kikuchi T."/>
        </authorList>
    </citation>
    <scope>NUCLEOTIDE SEQUENCE</scope>
    <source>
        <strain evidence="2">PS1010</strain>
    </source>
</reference>
<dbReference type="Gene3D" id="1.20.140.150">
    <property type="match status" value="1"/>
</dbReference>
<dbReference type="EMBL" id="CANHGI010000006">
    <property type="protein sequence ID" value="CAI5456659.1"/>
    <property type="molecule type" value="Genomic_DNA"/>
</dbReference>
<evidence type="ECO:0000313" key="2">
    <source>
        <dbReference type="EMBL" id="CAI5456659.1"/>
    </source>
</evidence>
<feature type="transmembrane region" description="Helical" evidence="1">
    <location>
        <begin position="72"/>
        <end position="96"/>
    </location>
</feature>
<evidence type="ECO:0000313" key="3">
    <source>
        <dbReference type="Proteomes" id="UP001152747"/>
    </source>
</evidence>
<keyword evidence="1" id="KW-1133">Transmembrane helix</keyword>
<protein>
    <submittedName>
        <fullName evidence="2">Uncharacterized protein</fullName>
    </submittedName>
</protein>
<comment type="caution">
    <text evidence="2">The sequence shown here is derived from an EMBL/GenBank/DDBJ whole genome shotgun (WGS) entry which is preliminary data.</text>
</comment>
<accession>A0A9P1J825</accession>
<evidence type="ECO:0000256" key="1">
    <source>
        <dbReference type="SAM" id="Phobius"/>
    </source>
</evidence>
<keyword evidence="1" id="KW-0812">Transmembrane</keyword>
<name>A0A9P1J825_9PELO</name>
<keyword evidence="1" id="KW-0472">Membrane</keyword>
<feature type="transmembrane region" description="Helical" evidence="1">
    <location>
        <begin position="12"/>
        <end position="32"/>
    </location>
</feature>
<gene>
    <name evidence="2" type="ORF">CAMP_LOCUS19296</name>
</gene>
<feature type="transmembrane region" description="Helical" evidence="1">
    <location>
        <begin position="108"/>
        <end position="130"/>
    </location>
</feature>
<organism evidence="2 3">
    <name type="scientific">Caenorhabditis angaria</name>
    <dbReference type="NCBI Taxonomy" id="860376"/>
    <lineage>
        <taxon>Eukaryota</taxon>
        <taxon>Metazoa</taxon>
        <taxon>Ecdysozoa</taxon>
        <taxon>Nematoda</taxon>
        <taxon>Chromadorea</taxon>
        <taxon>Rhabditida</taxon>
        <taxon>Rhabditina</taxon>
        <taxon>Rhabditomorpha</taxon>
        <taxon>Rhabditoidea</taxon>
        <taxon>Rhabditidae</taxon>
        <taxon>Peloderinae</taxon>
        <taxon>Caenorhabditis</taxon>
    </lineage>
</organism>
<feature type="transmembrane region" description="Helical" evidence="1">
    <location>
        <begin position="150"/>
        <end position="170"/>
    </location>
</feature>
<dbReference type="Proteomes" id="UP001152747">
    <property type="component" value="Unassembled WGS sequence"/>
</dbReference>
<dbReference type="OrthoDB" id="5780275at2759"/>
<sequence>MKVDFLKIAVILIYALGITVTAIALFTNYWILVSVPFLGINFHRGLLQWVCIQKFNYNCFTKFPFFPGWLKSVFLCMCVSLGLQIVISVASVFTFFIKSKNAKLRLTIVCAFISFASFVLLSVAIGIFAGKSNVYYFGLTYKGVKVTVDLGWSYWMAIIAVFFTFVTTILEGVQAFKIMKNYKIDYPYPPEAITTWKFTM</sequence>
<proteinExistence type="predicted"/>
<keyword evidence="3" id="KW-1185">Reference proteome</keyword>